<accession>A0A8B6WUE6</accession>
<reference evidence="1 4" key="2">
    <citation type="journal article" date="2020" name="Int. J. Med. Microbiol.">
        <title>Discovery of Paenibacillus larvae ERIC V: Phenotypic and genomic comparison to genotypes ERIC I-IV reveal different inventories of virulence factors which correlate with epidemiological prevalences of American Foulbrood.</title>
        <authorList>
            <person name="Beims H."/>
            <person name="Bunk B."/>
            <person name="Erler S."/>
            <person name="Mohr K.I."/>
            <person name="Sproer C."/>
            <person name="Pradella S."/>
            <person name="Gunther G."/>
            <person name="Rohde M."/>
            <person name="von der Ohe W."/>
            <person name="Steinert M."/>
        </authorList>
    </citation>
    <scope>NUCLEOTIDE SEQUENCE</scope>
    <source>
        <strain evidence="1">Eric_III</strain>
        <strain evidence="2">Eric_V</strain>
    </source>
</reference>
<gene>
    <name evidence="1" type="ORF">ERICIII_00670</name>
    <name evidence="2" type="ORF">ERICV_00612</name>
</gene>
<dbReference type="Proteomes" id="UP000464330">
    <property type="component" value="Chromosome"/>
</dbReference>
<organism evidence="1 3">
    <name type="scientific">Paenibacillus larvae subsp. larvae</name>
    <dbReference type="NCBI Taxonomy" id="147375"/>
    <lineage>
        <taxon>Bacteria</taxon>
        <taxon>Bacillati</taxon>
        <taxon>Bacillota</taxon>
        <taxon>Bacilli</taxon>
        <taxon>Bacillales</taxon>
        <taxon>Paenibacillaceae</taxon>
        <taxon>Paenibacillus</taxon>
    </lineage>
</organism>
<dbReference type="EMBL" id="CP019717">
    <property type="protein sequence ID" value="QHZ49798.1"/>
    <property type="molecule type" value="Genomic_DNA"/>
</dbReference>
<dbReference type="GeneID" id="64217503"/>
<dbReference type="RefSeq" id="WP_052337463.1">
    <property type="nucleotide sequence ID" value="NZ_CP019655.1"/>
</dbReference>
<protein>
    <submittedName>
        <fullName evidence="1">Uncharacterized protein</fullName>
    </submittedName>
</protein>
<sequence length="179" mass="20395">MLFILLFGSLIGFAFWFQSHLFIYAASAVPLIIVLLLPSKSKNQLLQSNSKKFNIRLERTPPSELAPMGFLFATFHPDLIDRKKSTLYIKLEDAEWVHEPHVPYRQTLLVEIAPEQLRRHGKHKSWIGIPIHDLSACLSSAASPSVQPESIRISIPLENLERINSGQIIRTRKKHHTSA</sequence>
<reference evidence="3" key="1">
    <citation type="submission" date="2017-02" db="EMBL/GenBank/DDBJ databases">
        <title>Delineation of Paenibacillus larvae strains originating from foulbrood outbreaks.</title>
        <authorList>
            <person name="Beims H."/>
            <person name="Bunk B."/>
            <person name="Sproeer C."/>
            <person name="Mohr K.I."/>
            <person name="Pradella S."/>
            <person name="Guenther G."/>
            <person name="Rohde M."/>
            <person name="von der Ohe W."/>
            <person name="Steinert M."/>
        </authorList>
    </citation>
    <scope>NUCLEOTIDE SEQUENCE [LARGE SCALE GENOMIC DNA]</scope>
    <source>
        <strain evidence="3">Eric_III</strain>
    </source>
</reference>
<evidence type="ECO:0000313" key="4">
    <source>
        <dbReference type="Proteomes" id="UP000464330"/>
    </source>
</evidence>
<name>A0A2L1TW39_9BACL</name>
<evidence type="ECO:0000313" key="1">
    <source>
        <dbReference type="EMBL" id="AVF24887.1"/>
    </source>
</evidence>
<evidence type="ECO:0000313" key="3">
    <source>
        <dbReference type="Proteomes" id="UP000239833"/>
    </source>
</evidence>
<dbReference type="AlphaFoldDB" id="A0A2L1TW39"/>
<dbReference type="EMBL" id="CP019655">
    <property type="protein sequence ID" value="AVF24887.1"/>
    <property type="molecule type" value="Genomic_DNA"/>
</dbReference>
<proteinExistence type="predicted"/>
<accession>A0A2L1TW39</accession>
<evidence type="ECO:0000313" key="2">
    <source>
        <dbReference type="EMBL" id="QHZ49798.1"/>
    </source>
</evidence>
<accession>A0A6C0QND1</accession>
<dbReference type="Proteomes" id="UP000239833">
    <property type="component" value="Chromosome"/>
</dbReference>